<dbReference type="VEuPathDB" id="FungiDB:VP01_4534g1"/>
<evidence type="ECO:0000256" key="1">
    <source>
        <dbReference type="SAM" id="MobiDB-lite"/>
    </source>
</evidence>
<gene>
    <name evidence="2" type="ORF">VP01_4534g1</name>
</gene>
<reference evidence="2 3" key="1">
    <citation type="submission" date="2015-08" db="EMBL/GenBank/DDBJ databases">
        <title>Next Generation Sequencing and Analysis of the Genome of Puccinia sorghi L Schw, the Causal Agent of Maize Common Rust.</title>
        <authorList>
            <person name="Rochi L."/>
            <person name="Burguener G."/>
            <person name="Darino M."/>
            <person name="Turjanski A."/>
            <person name="Kreff E."/>
            <person name="Dieguez M.J."/>
            <person name="Sacco F."/>
        </authorList>
    </citation>
    <scope>NUCLEOTIDE SEQUENCE [LARGE SCALE GENOMIC DNA]</scope>
    <source>
        <strain evidence="2 3">RO10H11247</strain>
    </source>
</reference>
<protein>
    <submittedName>
        <fullName evidence="2">Uncharacterized protein</fullName>
    </submittedName>
</protein>
<organism evidence="2 3">
    <name type="scientific">Puccinia sorghi</name>
    <dbReference type="NCBI Taxonomy" id="27349"/>
    <lineage>
        <taxon>Eukaryota</taxon>
        <taxon>Fungi</taxon>
        <taxon>Dikarya</taxon>
        <taxon>Basidiomycota</taxon>
        <taxon>Pucciniomycotina</taxon>
        <taxon>Pucciniomycetes</taxon>
        <taxon>Pucciniales</taxon>
        <taxon>Pucciniaceae</taxon>
        <taxon>Puccinia</taxon>
    </lineage>
</organism>
<feature type="region of interest" description="Disordered" evidence="1">
    <location>
        <begin position="18"/>
        <end position="46"/>
    </location>
</feature>
<evidence type="ECO:0000313" key="2">
    <source>
        <dbReference type="EMBL" id="KNZ50239.1"/>
    </source>
</evidence>
<dbReference type="EMBL" id="LAVV01009651">
    <property type="protein sequence ID" value="KNZ50239.1"/>
    <property type="molecule type" value="Genomic_DNA"/>
</dbReference>
<feature type="compositionally biased region" description="Basic and acidic residues" evidence="1">
    <location>
        <begin position="18"/>
        <end position="29"/>
    </location>
</feature>
<dbReference type="Proteomes" id="UP000037035">
    <property type="component" value="Unassembled WGS sequence"/>
</dbReference>
<accession>A0A0L6UNY4</accession>
<feature type="non-terminal residue" evidence="2">
    <location>
        <position position="1"/>
    </location>
</feature>
<proteinExistence type="predicted"/>
<dbReference type="AlphaFoldDB" id="A0A0L6UNY4"/>
<evidence type="ECO:0000313" key="3">
    <source>
        <dbReference type="Proteomes" id="UP000037035"/>
    </source>
</evidence>
<feature type="compositionally biased region" description="Polar residues" evidence="1">
    <location>
        <begin position="30"/>
        <end position="44"/>
    </location>
</feature>
<name>A0A0L6UNY4_9BASI</name>
<keyword evidence="3" id="KW-1185">Reference proteome</keyword>
<sequence>ISTKLRMPTTREAYLKHQPGENHQKRHQNDWNTEFNLSGHNSDPTLPPEQITWYIRKY</sequence>
<comment type="caution">
    <text evidence="2">The sequence shown here is derived from an EMBL/GenBank/DDBJ whole genome shotgun (WGS) entry which is preliminary data.</text>
</comment>